<dbReference type="PANTHER" id="PTHR31791:SF4">
    <property type="entry name" value="FRIGIDA-LIKE PROTEIN 3"/>
    <property type="match status" value="1"/>
</dbReference>
<accession>A0ABR2LIH5</accession>
<evidence type="ECO:0000256" key="3">
    <source>
        <dbReference type="ARBA" id="ARBA00023089"/>
    </source>
</evidence>
<dbReference type="Proteomes" id="UP001412067">
    <property type="component" value="Unassembled WGS sequence"/>
</dbReference>
<keyword evidence="5" id="KW-0175">Coiled coil</keyword>
<feature type="coiled-coil region" evidence="5">
    <location>
        <begin position="11"/>
        <end position="107"/>
    </location>
</feature>
<dbReference type="Pfam" id="PF07899">
    <property type="entry name" value="Frigida"/>
    <property type="match status" value="1"/>
</dbReference>
<evidence type="ECO:0000256" key="4">
    <source>
        <dbReference type="RuleBase" id="RU364012"/>
    </source>
</evidence>
<comment type="caution">
    <text evidence="6">The sequence shown here is derived from an EMBL/GenBank/DDBJ whole genome shotgun (WGS) entry which is preliminary data.</text>
</comment>
<comment type="similarity">
    <text evidence="1 4">Belongs to the Frigida family.</text>
</comment>
<reference evidence="6 7" key="1">
    <citation type="journal article" date="2022" name="Nat. Plants">
        <title>Genomes of leafy and leafless Platanthera orchids illuminate the evolution of mycoheterotrophy.</title>
        <authorList>
            <person name="Li M.H."/>
            <person name="Liu K.W."/>
            <person name="Li Z."/>
            <person name="Lu H.C."/>
            <person name="Ye Q.L."/>
            <person name="Zhang D."/>
            <person name="Wang J.Y."/>
            <person name="Li Y.F."/>
            <person name="Zhong Z.M."/>
            <person name="Liu X."/>
            <person name="Yu X."/>
            <person name="Liu D.K."/>
            <person name="Tu X.D."/>
            <person name="Liu B."/>
            <person name="Hao Y."/>
            <person name="Liao X.Y."/>
            <person name="Jiang Y.T."/>
            <person name="Sun W.H."/>
            <person name="Chen J."/>
            <person name="Chen Y.Q."/>
            <person name="Ai Y."/>
            <person name="Zhai J.W."/>
            <person name="Wu S.S."/>
            <person name="Zhou Z."/>
            <person name="Hsiao Y.Y."/>
            <person name="Wu W.L."/>
            <person name="Chen Y.Y."/>
            <person name="Lin Y.F."/>
            <person name="Hsu J.L."/>
            <person name="Li C.Y."/>
            <person name="Wang Z.W."/>
            <person name="Zhao X."/>
            <person name="Zhong W.Y."/>
            <person name="Ma X.K."/>
            <person name="Ma L."/>
            <person name="Huang J."/>
            <person name="Chen G.Z."/>
            <person name="Huang M.Z."/>
            <person name="Huang L."/>
            <person name="Peng D.H."/>
            <person name="Luo Y.B."/>
            <person name="Zou S.Q."/>
            <person name="Chen S.P."/>
            <person name="Lan S."/>
            <person name="Tsai W.C."/>
            <person name="Van de Peer Y."/>
            <person name="Liu Z.J."/>
        </authorList>
    </citation>
    <scope>NUCLEOTIDE SEQUENCE [LARGE SCALE GENOMIC DNA]</scope>
    <source>
        <strain evidence="6">Lor288</strain>
    </source>
</reference>
<gene>
    <name evidence="6" type="ORF">KSP40_PGU015728</name>
</gene>
<keyword evidence="3 4" id="KW-0287">Flowering</keyword>
<evidence type="ECO:0000256" key="5">
    <source>
        <dbReference type="SAM" id="Coils"/>
    </source>
</evidence>
<keyword evidence="2 4" id="KW-0221">Differentiation</keyword>
<keyword evidence="7" id="KW-1185">Reference proteome</keyword>
<proteinExistence type="inferred from homology"/>
<sequence>MADTPSVSTLIDSTASKLQQLQQAFTELENHSPVSLNFKWKELEQHFHGLEQSLKNKFQGLEKEEKDYLDKFLETQKMLERREAAVVEKEQASLERLQEKRDTALSTLFEKYRNYPAALTDGTPTICSPESGVDDGLDFTVVKSDIEDEESAESNYLKGKPHSQLEEFCEKMDVEELHKYISDNRKNLASIREEIPIALRAASNPFSLVLESLKDFYSGEILGSDGKKDAGLLGSRRTCLMLMESLSSLMLNSITLSEGQRLTDKIKEKAKEVANYWKPKLDGLEIYSSSGNSLEAHAFLQLLATFDISSDFDENEICKLIPAVSRRRQTADLCRSLGFLPKIPVSRKLTHQTPVTHVVRRNPSTLSGLLAGSLLLRASTIGSRGFNKGNVNLLLDFDLSRPRKRYDKLKRTIERTDDLDRHSYFYVLPRRDSTYR</sequence>
<protein>
    <recommendedName>
        <fullName evidence="4">FRIGIDA-like protein</fullName>
    </recommendedName>
</protein>
<keyword evidence="4" id="KW-0217">Developmental protein</keyword>
<name>A0ABR2LIH5_9ASPA</name>
<evidence type="ECO:0000256" key="2">
    <source>
        <dbReference type="ARBA" id="ARBA00022782"/>
    </source>
</evidence>
<evidence type="ECO:0000313" key="7">
    <source>
        <dbReference type="Proteomes" id="UP001412067"/>
    </source>
</evidence>
<organism evidence="6 7">
    <name type="scientific">Platanthera guangdongensis</name>
    <dbReference type="NCBI Taxonomy" id="2320717"/>
    <lineage>
        <taxon>Eukaryota</taxon>
        <taxon>Viridiplantae</taxon>
        <taxon>Streptophyta</taxon>
        <taxon>Embryophyta</taxon>
        <taxon>Tracheophyta</taxon>
        <taxon>Spermatophyta</taxon>
        <taxon>Magnoliopsida</taxon>
        <taxon>Liliopsida</taxon>
        <taxon>Asparagales</taxon>
        <taxon>Orchidaceae</taxon>
        <taxon>Orchidoideae</taxon>
        <taxon>Orchideae</taxon>
        <taxon>Orchidinae</taxon>
        <taxon>Platanthera</taxon>
    </lineage>
</organism>
<dbReference type="EMBL" id="JBBWWR010000019">
    <property type="protein sequence ID" value="KAK8941974.1"/>
    <property type="molecule type" value="Genomic_DNA"/>
</dbReference>
<evidence type="ECO:0000256" key="1">
    <source>
        <dbReference type="ARBA" id="ARBA00008956"/>
    </source>
</evidence>
<dbReference type="InterPro" id="IPR012474">
    <property type="entry name" value="Frigida"/>
</dbReference>
<evidence type="ECO:0000313" key="6">
    <source>
        <dbReference type="EMBL" id="KAK8941974.1"/>
    </source>
</evidence>
<dbReference type="PANTHER" id="PTHR31791">
    <property type="entry name" value="FRIGIDA-LIKE PROTEIN 3-RELATED"/>
    <property type="match status" value="1"/>
</dbReference>